<keyword evidence="1" id="KW-0229">DNA integration</keyword>
<dbReference type="PROSITE" id="PS51900">
    <property type="entry name" value="CB"/>
    <property type="match status" value="1"/>
</dbReference>
<reference evidence="5 6" key="1">
    <citation type="journal article" date="2024" name="Chem. Sci.">
        <title>Discovery of megapolipeptins by genome mining of a Burkholderiales bacteria collection.</title>
        <authorList>
            <person name="Paulo B.S."/>
            <person name="Recchia M.J.J."/>
            <person name="Lee S."/>
            <person name="Fergusson C.H."/>
            <person name="Romanowski S.B."/>
            <person name="Hernandez A."/>
            <person name="Krull N."/>
            <person name="Liu D.Y."/>
            <person name="Cavanagh H."/>
            <person name="Bos A."/>
            <person name="Gray C.A."/>
            <person name="Murphy B.T."/>
            <person name="Linington R.G."/>
            <person name="Eustaquio A.S."/>
        </authorList>
    </citation>
    <scope>NUCLEOTIDE SEQUENCE [LARGE SCALE GENOMIC DNA]</scope>
    <source>
        <strain evidence="5 6">RL16-012-BIC-B</strain>
    </source>
</reference>
<feature type="domain" description="Core-binding (CB)" evidence="4">
    <location>
        <begin position="115"/>
        <end position="199"/>
    </location>
</feature>
<keyword evidence="2 3" id="KW-0238">DNA-binding</keyword>
<gene>
    <name evidence="5" type="ORF">PQR66_38045</name>
</gene>
<dbReference type="InterPro" id="IPR010998">
    <property type="entry name" value="Integrase_recombinase_N"/>
</dbReference>
<evidence type="ECO:0000256" key="1">
    <source>
        <dbReference type="ARBA" id="ARBA00022908"/>
    </source>
</evidence>
<name>A0ABW9A047_9BURK</name>
<dbReference type="RefSeq" id="WP_408335778.1">
    <property type="nucleotide sequence ID" value="NZ_JAQQFH010000060.1"/>
</dbReference>
<evidence type="ECO:0000313" key="6">
    <source>
        <dbReference type="Proteomes" id="UP001629249"/>
    </source>
</evidence>
<dbReference type="InterPro" id="IPR004107">
    <property type="entry name" value="Integrase_SAM-like_N"/>
</dbReference>
<evidence type="ECO:0000256" key="2">
    <source>
        <dbReference type="ARBA" id="ARBA00023125"/>
    </source>
</evidence>
<dbReference type="EMBL" id="JAQQFN010000051">
    <property type="protein sequence ID" value="MFL9888877.1"/>
    <property type="molecule type" value="Genomic_DNA"/>
</dbReference>
<evidence type="ECO:0000259" key="4">
    <source>
        <dbReference type="PROSITE" id="PS51900"/>
    </source>
</evidence>
<dbReference type="Gene3D" id="1.10.150.130">
    <property type="match status" value="1"/>
</dbReference>
<keyword evidence="6" id="KW-1185">Reference proteome</keyword>
<dbReference type="Proteomes" id="UP001629249">
    <property type="component" value="Unassembled WGS sequence"/>
</dbReference>
<sequence length="253" mass="28777">MVTRSHRTLQPERTPTTQDILRVWRADRCVSASSAQQYLQWISRFRRYCHVLGLDEAGELTRDGVKRFQAWYAHSRGIPTTHLGLASSSMRSLHRVYEVVGTPVPPWRPVERRPAPATAVLRDYAAHLGQHRGNPEVTIRKKLDHVGKLLEHLSRSGKSWRRLSLPDIDAFLIGCARRYARSTTADIASTVRSFARFLLVSGSIRADLADAVISPVQPRYERPDVLYLGKTFNDCCAPWIQAQRADCVITRYC</sequence>
<comment type="caution">
    <text evidence="5">The sequence shown here is derived from an EMBL/GenBank/DDBJ whole genome shotgun (WGS) entry which is preliminary data.</text>
</comment>
<evidence type="ECO:0000256" key="3">
    <source>
        <dbReference type="PROSITE-ProRule" id="PRU01248"/>
    </source>
</evidence>
<dbReference type="Pfam" id="PF02899">
    <property type="entry name" value="Phage_int_SAM_1"/>
    <property type="match status" value="1"/>
</dbReference>
<organism evidence="5 6">
    <name type="scientific">Paraburkholderia agricolaris</name>
    <dbReference type="NCBI Taxonomy" id="2152888"/>
    <lineage>
        <taxon>Bacteria</taxon>
        <taxon>Pseudomonadati</taxon>
        <taxon>Pseudomonadota</taxon>
        <taxon>Betaproteobacteria</taxon>
        <taxon>Burkholderiales</taxon>
        <taxon>Burkholderiaceae</taxon>
        <taxon>Paraburkholderia</taxon>
    </lineage>
</organism>
<evidence type="ECO:0000313" key="5">
    <source>
        <dbReference type="EMBL" id="MFL9888877.1"/>
    </source>
</evidence>
<accession>A0ABW9A047</accession>
<dbReference type="InterPro" id="IPR044068">
    <property type="entry name" value="CB"/>
</dbReference>
<protein>
    <submittedName>
        <fullName evidence="5">Site-specific integrase</fullName>
    </submittedName>
</protein>
<proteinExistence type="predicted"/>